<dbReference type="Gene3D" id="3.40.50.1400">
    <property type="match status" value="1"/>
</dbReference>
<name>A0A368XQ99_9BURK</name>
<reference evidence="3 4" key="1">
    <citation type="submission" date="2018-07" db="EMBL/GenBank/DDBJ databases">
        <title>Genomic Encyclopedia of Type Strains, Phase IV (KMG-IV): sequencing the most valuable type-strain genomes for metagenomic binning, comparative biology and taxonomic classification.</title>
        <authorList>
            <person name="Goeker M."/>
        </authorList>
    </citation>
    <scope>NUCLEOTIDE SEQUENCE [LARGE SCALE GENOMIC DNA]</scope>
    <source>
        <strain evidence="3 4">DSM 21634</strain>
    </source>
</reference>
<dbReference type="EMBL" id="QPJK01000005">
    <property type="protein sequence ID" value="RCW70143.1"/>
    <property type="molecule type" value="Genomic_DNA"/>
</dbReference>
<dbReference type="Proteomes" id="UP000252884">
    <property type="component" value="Unassembled WGS sequence"/>
</dbReference>
<dbReference type="InterPro" id="IPR050963">
    <property type="entry name" value="Sirohydro_Cobaltochel/CbiX"/>
</dbReference>
<keyword evidence="4" id="KW-1185">Reference proteome</keyword>
<gene>
    <name evidence="3" type="ORF">DES41_10581</name>
</gene>
<evidence type="ECO:0000313" key="3">
    <source>
        <dbReference type="EMBL" id="RCW70143.1"/>
    </source>
</evidence>
<dbReference type="CDD" id="cd03416">
    <property type="entry name" value="CbiX_SirB_N"/>
    <property type="match status" value="1"/>
</dbReference>
<dbReference type="OrthoDB" id="9797895at2"/>
<evidence type="ECO:0000256" key="1">
    <source>
        <dbReference type="ARBA" id="ARBA00022723"/>
    </source>
</evidence>
<evidence type="ECO:0000313" key="4">
    <source>
        <dbReference type="Proteomes" id="UP000252884"/>
    </source>
</evidence>
<dbReference type="PANTHER" id="PTHR33542:SF3">
    <property type="entry name" value="SIROHYDROCHLORIN FERROCHELATASE, CHLOROPLASTIC"/>
    <property type="match status" value="1"/>
</dbReference>
<evidence type="ECO:0000256" key="2">
    <source>
        <dbReference type="ARBA" id="ARBA00023239"/>
    </source>
</evidence>
<organism evidence="3 4">
    <name type="scientific">Pseudorhodoferax soli</name>
    <dbReference type="NCBI Taxonomy" id="545864"/>
    <lineage>
        <taxon>Bacteria</taxon>
        <taxon>Pseudomonadati</taxon>
        <taxon>Pseudomonadota</taxon>
        <taxon>Betaproteobacteria</taxon>
        <taxon>Burkholderiales</taxon>
        <taxon>Comamonadaceae</taxon>
    </lineage>
</organism>
<sequence>MKGVLLFGHGSRDPAWRQPIEAVAARIAARPGAPVVRCAYLELCEPDFDSACAELVGLGVTELRVLPMFLGMGRHAREDLPALVHALQERCPQLSIAVLPPVGEHPSALDLFADIAAL</sequence>
<keyword evidence="1" id="KW-0479">Metal-binding</keyword>
<protein>
    <submittedName>
        <fullName evidence="3">Sirohydrochlorin cobaltochelatase</fullName>
    </submittedName>
</protein>
<dbReference type="Pfam" id="PF01903">
    <property type="entry name" value="CbiX"/>
    <property type="match status" value="1"/>
</dbReference>
<keyword evidence="2" id="KW-0456">Lyase</keyword>
<accession>A0A368XQ99</accession>
<dbReference type="InterPro" id="IPR002762">
    <property type="entry name" value="CbiX-like"/>
</dbReference>
<dbReference type="AlphaFoldDB" id="A0A368XQ99"/>
<dbReference type="RefSeq" id="WP_114469116.1">
    <property type="nucleotide sequence ID" value="NZ_QPJK01000005.1"/>
</dbReference>
<dbReference type="GO" id="GO:0046872">
    <property type="term" value="F:metal ion binding"/>
    <property type="evidence" value="ECO:0007669"/>
    <property type="project" value="UniProtKB-KW"/>
</dbReference>
<dbReference type="PANTHER" id="PTHR33542">
    <property type="entry name" value="SIROHYDROCHLORIN FERROCHELATASE, CHLOROPLASTIC"/>
    <property type="match status" value="1"/>
</dbReference>
<proteinExistence type="predicted"/>
<dbReference type="GO" id="GO:0016829">
    <property type="term" value="F:lyase activity"/>
    <property type="evidence" value="ECO:0007669"/>
    <property type="project" value="UniProtKB-KW"/>
</dbReference>
<dbReference type="SUPFAM" id="SSF53800">
    <property type="entry name" value="Chelatase"/>
    <property type="match status" value="1"/>
</dbReference>
<comment type="caution">
    <text evidence="3">The sequence shown here is derived from an EMBL/GenBank/DDBJ whole genome shotgun (WGS) entry which is preliminary data.</text>
</comment>